<evidence type="ECO:0000256" key="5">
    <source>
        <dbReference type="SAM" id="Phobius"/>
    </source>
</evidence>
<evidence type="ECO:0000256" key="4">
    <source>
        <dbReference type="ARBA" id="ARBA00023136"/>
    </source>
</evidence>
<reference evidence="7" key="1">
    <citation type="journal article" date="2023" name="Int. J. Syst. Evol. Microbiol.">
        <title>Sinisalibacter aestuarii sp. nov., isolated from estuarine sediment of the Arakawa River.</title>
        <authorList>
            <person name="Arafat S.T."/>
            <person name="Hirano S."/>
            <person name="Sato A."/>
            <person name="Takeuchi K."/>
            <person name="Yasuda T."/>
            <person name="Terahara T."/>
            <person name="Hamada M."/>
            <person name="Kobayashi T."/>
        </authorList>
    </citation>
    <scope>NUCLEOTIDE SEQUENCE</scope>
    <source>
        <strain evidence="7">B-399</strain>
    </source>
</reference>
<accession>A0ABQ5LRY8</accession>
<feature type="transmembrane region" description="Helical" evidence="5">
    <location>
        <begin position="214"/>
        <end position="231"/>
    </location>
</feature>
<sequence length="309" mass="33635">MIVSLSGFVFLYLPATPLHHRMGALMAFCFGMICCFTLGAFAHVMPIARAPLTTLVAIFATMICRYYRVGPPGSLFFIMACAIGAYTPGAWSDIPFRTGLLAIGCIHTLLIAYIYSIFILARRPADAIPPAPVAGFNRVWFDSIVIGLFIGLSLSLAEALSLEKPYWVPISCLAIIQGVSLRAVWNRQVHRIAGTAIGLLLTWGMLPFVENGWIVATMVMGLIFLIETAIVRHYGFAVIFITPVAILLAEAPTLGHGDTDALVAARFIDTLLGVSVGFVGALCLHNPVFRTRAGRWLRPLIPERMIEGD</sequence>
<feature type="transmembrane region" description="Helical" evidence="5">
    <location>
        <begin position="25"/>
        <end position="45"/>
    </location>
</feature>
<keyword evidence="2 5" id="KW-0812">Transmembrane</keyword>
<feature type="domain" description="Integral membrane bound transporter" evidence="6">
    <location>
        <begin position="153"/>
        <end position="279"/>
    </location>
</feature>
<comment type="subcellular location">
    <subcellularLocation>
        <location evidence="1">Membrane</location>
        <topology evidence="1">Multi-pass membrane protein</topology>
    </subcellularLocation>
</comment>
<keyword evidence="3 5" id="KW-1133">Transmembrane helix</keyword>
<feature type="transmembrane region" description="Helical" evidence="5">
    <location>
        <begin position="236"/>
        <end position="255"/>
    </location>
</feature>
<dbReference type="Proteomes" id="UP001144205">
    <property type="component" value="Unassembled WGS sequence"/>
</dbReference>
<feature type="transmembrane region" description="Helical" evidence="5">
    <location>
        <begin position="166"/>
        <end position="185"/>
    </location>
</feature>
<protein>
    <submittedName>
        <fullName evidence="7">FUSC family protein</fullName>
    </submittedName>
</protein>
<keyword evidence="8" id="KW-1185">Reference proteome</keyword>
<name>A0ABQ5LRY8_9RHOB</name>
<evidence type="ECO:0000256" key="1">
    <source>
        <dbReference type="ARBA" id="ARBA00004141"/>
    </source>
</evidence>
<evidence type="ECO:0000256" key="3">
    <source>
        <dbReference type="ARBA" id="ARBA00022989"/>
    </source>
</evidence>
<proteinExistence type="predicted"/>
<evidence type="ECO:0000256" key="2">
    <source>
        <dbReference type="ARBA" id="ARBA00022692"/>
    </source>
</evidence>
<feature type="transmembrane region" description="Helical" evidence="5">
    <location>
        <begin position="99"/>
        <end position="118"/>
    </location>
</feature>
<evidence type="ECO:0000313" key="8">
    <source>
        <dbReference type="Proteomes" id="UP001144205"/>
    </source>
</evidence>
<evidence type="ECO:0000259" key="6">
    <source>
        <dbReference type="Pfam" id="PF13515"/>
    </source>
</evidence>
<dbReference type="InterPro" id="IPR049453">
    <property type="entry name" value="Memb_transporter_dom"/>
</dbReference>
<feature type="transmembrane region" description="Helical" evidence="5">
    <location>
        <begin position="267"/>
        <end position="289"/>
    </location>
</feature>
<feature type="transmembrane region" description="Helical" evidence="5">
    <location>
        <begin position="192"/>
        <end position="208"/>
    </location>
</feature>
<keyword evidence="4 5" id="KW-0472">Membrane</keyword>
<dbReference type="Pfam" id="PF13515">
    <property type="entry name" value="FUSC_2"/>
    <property type="match status" value="1"/>
</dbReference>
<feature type="transmembrane region" description="Helical" evidence="5">
    <location>
        <begin position="66"/>
        <end position="87"/>
    </location>
</feature>
<gene>
    <name evidence="7" type="ORF">STA1M1_07110</name>
</gene>
<evidence type="ECO:0000313" key="7">
    <source>
        <dbReference type="EMBL" id="GKY86842.1"/>
    </source>
</evidence>
<dbReference type="EMBL" id="BROH01000001">
    <property type="protein sequence ID" value="GKY86842.1"/>
    <property type="molecule type" value="Genomic_DNA"/>
</dbReference>
<feature type="transmembrane region" description="Helical" evidence="5">
    <location>
        <begin position="139"/>
        <end position="160"/>
    </location>
</feature>
<comment type="caution">
    <text evidence="7">The sequence shown here is derived from an EMBL/GenBank/DDBJ whole genome shotgun (WGS) entry which is preliminary data.</text>
</comment>
<organism evidence="7 8">
    <name type="scientific">Sinisalibacter aestuarii</name>
    <dbReference type="NCBI Taxonomy" id="2949426"/>
    <lineage>
        <taxon>Bacteria</taxon>
        <taxon>Pseudomonadati</taxon>
        <taxon>Pseudomonadota</taxon>
        <taxon>Alphaproteobacteria</taxon>
        <taxon>Rhodobacterales</taxon>
        <taxon>Roseobacteraceae</taxon>
        <taxon>Sinisalibacter</taxon>
    </lineage>
</organism>